<evidence type="ECO:0000256" key="4">
    <source>
        <dbReference type="ARBA" id="ARBA00022840"/>
    </source>
</evidence>
<dbReference type="GO" id="GO:0005324">
    <property type="term" value="F:long-chain fatty acid transmembrane transporter activity"/>
    <property type="evidence" value="ECO:0007669"/>
    <property type="project" value="TreeGrafter"/>
</dbReference>
<dbReference type="PANTHER" id="PTHR43107">
    <property type="entry name" value="LONG-CHAIN FATTY ACID TRANSPORT PROTEIN"/>
    <property type="match status" value="1"/>
</dbReference>
<dbReference type="EMBL" id="PEIB01000021">
    <property type="protein sequence ID" value="RXJ72427.1"/>
    <property type="molecule type" value="Genomic_DNA"/>
</dbReference>
<dbReference type="InterPro" id="IPR045851">
    <property type="entry name" value="AMP-bd_C_sf"/>
</dbReference>
<protein>
    <submittedName>
        <fullName evidence="6">Long-chain-acyl-CoA synthetase</fullName>
    </submittedName>
</protein>
<dbReference type="InterPro" id="IPR000873">
    <property type="entry name" value="AMP-dep_synth/lig_dom"/>
</dbReference>
<dbReference type="PANTHER" id="PTHR43107:SF15">
    <property type="entry name" value="FATTY ACID TRANSPORT PROTEIN 3, ISOFORM A"/>
    <property type="match status" value="1"/>
</dbReference>
<dbReference type="InterPro" id="IPR042099">
    <property type="entry name" value="ANL_N_sf"/>
</dbReference>
<dbReference type="OrthoDB" id="9803968at2"/>
<comment type="caution">
    <text evidence="6">The sequence shown here is derived from an EMBL/GenBank/DDBJ whole genome shotgun (WGS) entry which is preliminary data.</text>
</comment>
<accession>A0A4Q0YNA6</accession>
<name>A0A4Q0YNA6_9GAMM</name>
<reference evidence="6 7" key="1">
    <citation type="submission" date="2017-10" db="EMBL/GenBank/DDBJ databases">
        <title>Nyctiphanis sp. nov., isolated from the stomach of the euphausiid Nyctiphanes simplex (Hansen, 1911) in the Gulf of California.</title>
        <authorList>
            <person name="Gomez-Gil B."/>
            <person name="Aguilar-Mendez M."/>
            <person name="Lopez-Cortes A."/>
            <person name="Gomez-Gutierrez J."/>
            <person name="Roque A."/>
            <person name="Lang E."/>
            <person name="Gonzalez-Castillo A."/>
        </authorList>
    </citation>
    <scope>NUCLEOTIDE SEQUENCE [LARGE SCALE GENOMIC DNA]</scope>
    <source>
        <strain evidence="6 7">CAIM 600</strain>
    </source>
</reference>
<dbReference type="GO" id="GO:0005886">
    <property type="term" value="C:plasma membrane"/>
    <property type="evidence" value="ECO:0007669"/>
    <property type="project" value="TreeGrafter"/>
</dbReference>
<keyword evidence="4" id="KW-0067">ATP-binding</keyword>
<dbReference type="Pfam" id="PF00501">
    <property type="entry name" value="AMP-binding"/>
    <property type="match status" value="1"/>
</dbReference>
<dbReference type="GO" id="GO:0044539">
    <property type="term" value="P:long-chain fatty acid import into cell"/>
    <property type="evidence" value="ECO:0007669"/>
    <property type="project" value="TreeGrafter"/>
</dbReference>
<gene>
    <name evidence="6" type="ORF">CS022_15940</name>
</gene>
<keyword evidence="3" id="KW-0547">Nucleotide-binding</keyword>
<dbReference type="Proteomes" id="UP000290287">
    <property type="component" value="Unassembled WGS sequence"/>
</dbReference>
<keyword evidence="2" id="KW-0436">Ligase</keyword>
<dbReference type="GO" id="GO:0004467">
    <property type="term" value="F:long-chain fatty acid-CoA ligase activity"/>
    <property type="evidence" value="ECO:0007669"/>
    <property type="project" value="TreeGrafter"/>
</dbReference>
<evidence type="ECO:0000313" key="6">
    <source>
        <dbReference type="EMBL" id="RXJ72427.1"/>
    </source>
</evidence>
<evidence type="ECO:0000313" key="7">
    <source>
        <dbReference type="Proteomes" id="UP000290287"/>
    </source>
</evidence>
<evidence type="ECO:0000256" key="3">
    <source>
        <dbReference type="ARBA" id="ARBA00022741"/>
    </source>
</evidence>
<dbReference type="Gene3D" id="3.30.300.30">
    <property type="match status" value="1"/>
</dbReference>
<dbReference type="PROSITE" id="PS00455">
    <property type="entry name" value="AMP_BINDING"/>
    <property type="match status" value="1"/>
</dbReference>
<dbReference type="FunFam" id="3.30.300.30:FF:000020">
    <property type="entry name" value="Long-chain fatty acid transporter"/>
    <property type="match status" value="1"/>
</dbReference>
<feature type="domain" description="AMP-dependent synthetase/ligase" evidence="5">
    <location>
        <begin position="50"/>
        <end position="401"/>
    </location>
</feature>
<organism evidence="6 7">
    <name type="scientific">Veronia nyctiphanis</name>
    <dbReference type="NCBI Taxonomy" id="1278244"/>
    <lineage>
        <taxon>Bacteria</taxon>
        <taxon>Pseudomonadati</taxon>
        <taxon>Pseudomonadota</taxon>
        <taxon>Gammaproteobacteria</taxon>
        <taxon>Vibrionales</taxon>
        <taxon>Vibrionaceae</taxon>
        <taxon>Veronia</taxon>
    </lineage>
</organism>
<comment type="similarity">
    <text evidence="1">Belongs to the ATP-dependent AMP-binding enzyme family.</text>
</comment>
<keyword evidence="7" id="KW-1185">Reference proteome</keyword>
<sequence length="614" mass="69867">MAKNTDQLSIFDILKRVPSIIPDAPKFIEALLRLRLTPSEKKFNFTQMFVKQVKKQKSRPFISDEYSRYSYEEFNNWINRLAHQFQGRGIKKGDKVILLLENSTEQMAVSYALSKIGAISAMINTSLRKESLRHCVKLAEPKILIAHHHFIDAIKEIESSISDVEQQYIEYAGETSNVPSIQQQNKAEFDLFCFTNPEQEPVIHEPTLAKDACFYIYTSGTTGMPKASVISHGRWLKGYCAFGLTGLRLNKDDSMLVVLPLYHATAMVVCMTSVIAGGAQAVIRRKFSLSKFWSDVKENEITAFGYVGEICRFLLNATPSEAERGHKMTKMIGNGLRRDIWMEFKERFGIEQICEFYASSEGNAAFFNALNIDGTIGLSVNPFAVVKYDTDEEAPVRDAKGRMIKQKAGEKGLLLAEITKLHPFDGYTQKEQTDKVIFRDVFKKGDAYFNTGDMVHLMGFRHIFFEDRMGDTFRWRAENVCTTEVESSIMEFNNGRLAIEHAIVYGVKVPDCDGRAGMAAIKLNGTAETDVFDFDKFHKHISSLMPHYAVPVFVRFINEVQLTSTFKYQKSGLKNDGFDVSKVKDPIYFLNPTDNRYTKLTPEIASQKELWQML</sequence>
<dbReference type="InterPro" id="IPR020845">
    <property type="entry name" value="AMP-binding_CS"/>
</dbReference>
<dbReference type="GO" id="GO:0005524">
    <property type="term" value="F:ATP binding"/>
    <property type="evidence" value="ECO:0007669"/>
    <property type="project" value="UniProtKB-KW"/>
</dbReference>
<proteinExistence type="inferred from homology"/>
<evidence type="ECO:0000256" key="2">
    <source>
        <dbReference type="ARBA" id="ARBA00022598"/>
    </source>
</evidence>
<evidence type="ECO:0000256" key="1">
    <source>
        <dbReference type="ARBA" id="ARBA00006432"/>
    </source>
</evidence>
<dbReference type="NCBIfam" id="NF006134">
    <property type="entry name" value="PRK08279.1"/>
    <property type="match status" value="1"/>
</dbReference>
<evidence type="ECO:0000259" key="5">
    <source>
        <dbReference type="Pfam" id="PF00501"/>
    </source>
</evidence>
<dbReference type="RefSeq" id="WP_129123105.1">
    <property type="nucleotide sequence ID" value="NZ_PEIB01000021.1"/>
</dbReference>
<dbReference type="SUPFAM" id="SSF56801">
    <property type="entry name" value="Acetyl-CoA synthetase-like"/>
    <property type="match status" value="1"/>
</dbReference>
<dbReference type="AlphaFoldDB" id="A0A4Q0YNA6"/>
<dbReference type="Gene3D" id="3.40.50.12780">
    <property type="entry name" value="N-terminal domain of ligase-like"/>
    <property type="match status" value="1"/>
</dbReference>